<sequence length="205" mass="23115">MTVVELVWWSSTDEFLADCDALFKPTVDHVSAAPGCLKTYYGIEVEDRTNFWMVVVWQSHAHHQAMMDRPDYPAMVARIKPYLRNEQLYMRHVQFHNDAPLTAFDAPISAILFLNPRKDMDSVQKDATVTEVLETQTKKIDSAVWGPAEEDVNETILVIGRKDVEVKGPANNSEDGSSSYAEAISELGKLANIQTAHIRLRLGRP</sequence>
<proteinExistence type="predicted"/>
<accession>A0A8H5B1J1</accession>
<dbReference type="Proteomes" id="UP000567179">
    <property type="component" value="Unassembled WGS sequence"/>
</dbReference>
<organism evidence="2 3">
    <name type="scientific">Psilocybe cf. subviscida</name>
    <dbReference type="NCBI Taxonomy" id="2480587"/>
    <lineage>
        <taxon>Eukaryota</taxon>
        <taxon>Fungi</taxon>
        <taxon>Dikarya</taxon>
        <taxon>Basidiomycota</taxon>
        <taxon>Agaricomycotina</taxon>
        <taxon>Agaricomycetes</taxon>
        <taxon>Agaricomycetidae</taxon>
        <taxon>Agaricales</taxon>
        <taxon>Agaricineae</taxon>
        <taxon>Strophariaceae</taxon>
        <taxon>Psilocybe</taxon>
    </lineage>
</organism>
<dbReference type="Pfam" id="PF03992">
    <property type="entry name" value="ABM"/>
    <property type="match status" value="1"/>
</dbReference>
<name>A0A8H5B1J1_9AGAR</name>
<reference evidence="2 3" key="1">
    <citation type="journal article" date="2020" name="ISME J.">
        <title>Uncovering the hidden diversity of litter-decomposition mechanisms in mushroom-forming fungi.</title>
        <authorList>
            <person name="Floudas D."/>
            <person name="Bentzer J."/>
            <person name="Ahren D."/>
            <person name="Johansson T."/>
            <person name="Persson P."/>
            <person name="Tunlid A."/>
        </authorList>
    </citation>
    <scope>NUCLEOTIDE SEQUENCE [LARGE SCALE GENOMIC DNA]</scope>
    <source>
        <strain evidence="2 3">CBS 101986</strain>
    </source>
</reference>
<gene>
    <name evidence="2" type="ORF">D9619_006963</name>
</gene>
<evidence type="ECO:0000313" key="3">
    <source>
        <dbReference type="Proteomes" id="UP000567179"/>
    </source>
</evidence>
<dbReference type="SUPFAM" id="SSF54909">
    <property type="entry name" value="Dimeric alpha+beta barrel"/>
    <property type="match status" value="1"/>
</dbReference>
<keyword evidence="3" id="KW-1185">Reference proteome</keyword>
<evidence type="ECO:0000313" key="2">
    <source>
        <dbReference type="EMBL" id="KAF5314886.1"/>
    </source>
</evidence>
<dbReference type="Gene3D" id="3.30.70.100">
    <property type="match status" value="1"/>
</dbReference>
<dbReference type="OrthoDB" id="3830579at2759"/>
<comment type="caution">
    <text evidence="2">The sequence shown here is derived from an EMBL/GenBank/DDBJ whole genome shotgun (WGS) entry which is preliminary data.</text>
</comment>
<dbReference type="InterPro" id="IPR011008">
    <property type="entry name" value="Dimeric_a/b-barrel"/>
</dbReference>
<protein>
    <recommendedName>
        <fullName evidence="1">ABM domain-containing protein</fullName>
    </recommendedName>
</protein>
<dbReference type="InterPro" id="IPR007138">
    <property type="entry name" value="ABM_dom"/>
</dbReference>
<feature type="domain" description="ABM" evidence="1">
    <location>
        <begin position="3"/>
        <end position="93"/>
    </location>
</feature>
<dbReference type="AlphaFoldDB" id="A0A8H5B1J1"/>
<dbReference type="EMBL" id="JAACJJ010000043">
    <property type="protein sequence ID" value="KAF5314886.1"/>
    <property type="molecule type" value="Genomic_DNA"/>
</dbReference>
<dbReference type="PROSITE" id="PS51725">
    <property type="entry name" value="ABM"/>
    <property type="match status" value="1"/>
</dbReference>
<evidence type="ECO:0000259" key="1">
    <source>
        <dbReference type="PROSITE" id="PS51725"/>
    </source>
</evidence>